<evidence type="ECO:0000256" key="4">
    <source>
        <dbReference type="ARBA" id="ARBA00049445"/>
    </source>
</evidence>
<dbReference type="InterPro" id="IPR036812">
    <property type="entry name" value="NAD(P)_OxRdtase_dom_sf"/>
</dbReference>
<feature type="site" description="Lowers pKa of active site Tyr" evidence="7">
    <location>
        <position position="76"/>
    </location>
</feature>
<dbReference type="EMBL" id="LDPZ01000004">
    <property type="protein sequence ID" value="KTQ98231.1"/>
    <property type="molecule type" value="Genomic_DNA"/>
</dbReference>
<feature type="binding site" evidence="6">
    <location>
        <position position="109"/>
    </location>
    <ligand>
        <name>substrate</name>
    </ligand>
</feature>
<dbReference type="InterPro" id="IPR020471">
    <property type="entry name" value="AKR"/>
</dbReference>
<comment type="similarity">
    <text evidence="1">Belongs to the aldo/keto reductase family.</text>
</comment>
<comment type="catalytic activity">
    <reaction evidence="4">
        <text>hydroxyacetone + NADP(+) = methylglyoxal + NADPH + H(+)</text>
        <dbReference type="Rhea" id="RHEA:27986"/>
        <dbReference type="ChEBI" id="CHEBI:15378"/>
        <dbReference type="ChEBI" id="CHEBI:17158"/>
        <dbReference type="ChEBI" id="CHEBI:27957"/>
        <dbReference type="ChEBI" id="CHEBI:57783"/>
        <dbReference type="ChEBI" id="CHEBI:58349"/>
    </reaction>
</comment>
<evidence type="ECO:0000259" key="8">
    <source>
        <dbReference type="Pfam" id="PF00248"/>
    </source>
</evidence>
<evidence type="ECO:0000256" key="1">
    <source>
        <dbReference type="ARBA" id="ARBA00007905"/>
    </source>
</evidence>
<evidence type="ECO:0000256" key="6">
    <source>
        <dbReference type="PIRSR" id="PIRSR000097-2"/>
    </source>
</evidence>
<dbReference type="Pfam" id="PF00248">
    <property type="entry name" value="Aldo_ket_red"/>
    <property type="match status" value="1"/>
</dbReference>
<reference evidence="9 10" key="1">
    <citation type="journal article" date="2016" name="Front. Microbiol.">
        <title>Genomic Resource of Rice Seed Associated Bacteria.</title>
        <authorList>
            <person name="Midha S."/>
            <person name="Bansal K."/>
            <person name="Sharma S."/>
            <person name="Kumar N."/>
            <person name="Patil P.P."/>
            <person name="Chaudhry V."/>
            <person name="Patil P.B."/>
        </authorList>
    </citation>
    <scope>NUCLEOTIDE SEQUENCE [LARGE SCALE GENOMIC DNA]</scope>
    <source>
        <strain evidence="9 10">NS226</strain>
    </source>
</reference>
<accession>A0A175RDD8</accession>
<dbReference type="SUPFAM" id="SSF51430">
    <property type="entry name" value="NAD(P)-linked oxidoreductase"/>
    <property type="match status" value="1"/>
</dbReference>
<sequence length="276" mass="30655">MTQQSSIALHDGRSIPQVGLGVWQVPDDVATNAVQEALKVGYRHVDTAAIYENERGTGAGLRGADVPRDQLFVTTKLWNENQGFDQTLRAFDESLTRLGLDFVDLYLIHWPSPRRGLFVDTWKAFIRLREEGRARSIGVSNFTVEHLDQLISETGVAPVLNQIELHPRFQQRDLRHAHAERGIATQSWSPLGQGQLLTDPVITRIAEKHGKSPAQIIIRWHIDSGLIVIPKSVTPSRIAENIDVFGFQLGADDMEAIAQLDAADGRIGPDPMTATF</sequence>
<dbReference type="FunFam" id="3.20.20.100:FF:000002">
    <property type="entry name" value="2,5-diketo-D-gluconic acid reductase A"/>
    <property type="match status" value="1"/>
</dbReference>
<dbReference type="GO" id="GO:0016616">
    <property type="term" value="F:oxidoreductase activity, acting on the CH-OH group of donors, NAD or NADP as acceptor"/>
    <property type="evidence" value="ECO:0007669"/>
    <property type="project" value="UniProtKB-ARBA"/>
</dbReference>
<dbReference type="OrthoDB" id="9804790at2"/>
<dbReference type="Gene3D" id="3.20.20.100">
    <property type="entry name" value="NADP-dependent oxidoreductase domain"/>
    <property type="match status" value="1"/>
</dbReference>
<dbReference type="RefSeq" id="WP_058633458.1">
    <property type="nucleotide sequence ID" value="NZ_LDPZ01000004.1"/>
</dbReference>
<proteinExistence type="inferred from homology"/>
<name>A0A175RDD8_9HYPH</name>
<dbReference type="Proteomes" id="UP000078272">
    <property type="component" value="Unassembled WGS sequence"/>
</dbReference>
<dbReference type="PROSITE" id="PS00063">
    <property type="entry name" value="ALDOKETO_REDUCTASE_3"/>
    <property type="match status" value="1"/>
</dbReference>
<dbReference type="STRING" id="401562.NS365_16650"/>
<dbReference type="InterPro" id="IPR023210">
    <property type="entry name" value="NADP_OxRdtase_dom"/>
</dbReference>
<dbReference type="PANTHER" id="PTHR43827:SF3">
    <property type="entry name" value="NADP-DEPENDENT OXIDOREDUCTASE DOMAIN-CONTAINING PROTEIN"/>
    <property type="match status" value="1"/>
</dbReference>
<evidence type="ECO:0000256" key="5">
    <source>
        <dbReference type="PIRSR" id="PIRSR000097-1"/>
    </source>
</evidence>
<evidence type="ECO:0000313" key="10">
    <source>
        <dbReference type="Proteomes" id="UP000078272"/>
    </source>
</evidence>
<evidence type="ECO:0000256" key="7">
    <source>
        <dbReference type="PIRSR" id="PIRSR000097-3"/>
    </source>
</evidence>
<feature type="domain" description="NADP-dependent oxidoreductase" evidence="8">
    <location>
        <begin position="20"/>
        <end position="261"/>
    </location>
</feature>
<dbReference type="PANTHER" id="PTHR43827">
    <property type="entry name" value="2,5-DIKETO-D-GLUCONIC ACID REDUCTASE"/>
    <property type="match status" value="1"/>
</dbReference>
<feature type="active site" description="Proton donor" evidence="5">
    <location>
        <position position="51"/>
    </location>
</feature>
<dbReference type="PRINTS" id="PR00069">
    <property type="entry name" value="ALDKETRDTASE"/>
</dbReference>
<comment type="caution">
    <text evidence="9">The sequence shown here is derived from an EMBL/GenBank/DDBJ whole genome shotgun (WGS) entry which is preliminary data.</text>
</comment>
<keyword evidence="2" id="KW-0521">NADP</keyword>
<dbReference type="PATRIC" id="fig|401562.3.peg.3158"/>
<dbReference type="PROSITE" id="PS00062">
    <property type="entry name" value="ALDOKETO_REDUCTASE_2"/>
    <property type="match status" value="1"/>
</dbReference>
<gene>
    <name evidence="9" type="ORF">NS226_01395</name>
</gene>
<organism evidence="9 10">
    <name type="scientific">Aureimonas ureilytica</name>
    <dbReference type="NCBI Taxonomy" id="401562"/>
    <lineage>
        <taxon>Bacteria</taxon>
        <taxon>Pseudomonadati</taxon>
        <taxon>Pseudomonadota</taxon>
        <taxon>Alphaproteobacteria</taxon>
        <taxon>Hyphomicrobiales</taxon>
        <taxon>Aurantimonadaceae</taxon>
        <taxon>Aureimonas</taxon>
    </lineage>
</organism>
<dbReference type="PIRSF" id="PIRSF000097">
    <property type="entry name" value="AKR"/>
    <property type="match status" value="1"/>
</dbReference>
<dbReference type="AlphaFoldDB" id="A0A175RDD8"/>
<evidence type="ECO:0000256" key="3">
    <source>
        <dbReference type="ARBA" id="ARBA00023002"/>
    </source>
</evidence>
<keyword evidence="3" id="KW-0560">Oxidoreductase</keyword>
<protein>
    <submittedName>
        <fullName evidence="9">Oxidoreductase</fullName>
    </submittedName>
</protein>
<evidence type="ECO:0000313" key="9">
    <source>
        <dbReference type="EMBL" id="KTQ98231.1"/>
    </source>
</evidence>
<evidence type="ECO:0000256" key="2">
    <source>
        <dbReference type="ARBA" id="ARBA00022857"/>
    </source>
</evidence>
<dbReference type="InterPro" id="IPR018170">
    <property type="entry name" value="Aldo/ket_reductase_CS"/>
</dbReference>